<dbReference type="InterPro" id="IPR023753">
    <property type="entry name" value="FAD/NAD-binding_dom"/>
</dbReference>
<keyword evidence="3" id="KW-0274">FAD</keyword>
<evidence type="ECO:0000256" key="3">
    <source>
        <dbReference type="ARBA" id="ARBA00022827"/>
    </source>
</evidence>
<name>A0A917P7N0_9ACTN</name>
<gene>
    <name evidence="7" type="ORF">GCM10010121_090450</name>
</gene>
<dbReference type="InterPro" id="IPR028202">
    <property type="entry name" value="Reductase_C"/>
</dbReference>
<dbReference type="Gene3D" id="3.50.50.60">
    <property type="entry name" value="FAD/NAD(P)-binding domain"/>
    <property type="match status" value="2"/>
</dbReference>
<evidence type="ECO:0000256" key="2">
    <source>
        <dbReference type="ARBA" id="ARBA00022630"/>
    </source>
</evidence>
<dbReference type="InterPro" id="IPR050446">
    <property type="entry name" value="FAD-oxidoreductase/Apoptosis"/>
</dbReference>
<organism evidence="7 8">
    <name type="scientific">Streptomyces brasiliensis</name>
    <dbReference type="NCBI Taxonomy" id="1954"/>
    <lineage>
        <taxon>Bacteria</taxon>
        <taxon>Bacillati</taxon>
        <taxon>Actinomycetota</taxon>
        <taxon>Actinomycetes</taxon>
        <taxon>Kitasatosporales</taxon>
        <taxon>Streptomycetaceae</taxon>
        <taxon>Streptomyces</taxon>
    </lineage>
</organism>
<dbReference type="PANTHER" id="PTHR43557:SF2">
    <property type="entry name" value="RIESKE DOMAIN-CONTAINING PROTEIN-RELATED"/>
    <property type="match status" value="1"/>
</dbReference>
<dbReference type="SUPFAM" id="SSF51905">
    <property type="entry name" value="FAD/NAD(P)-binding domain"/>
    <property type="match status" value="1"/>
</dbReference>
<dbReference type="EMBL" id="BMQA01000087">
    <property type="protein sequence ID" value="GGJ65684.1"/>
    <property type="molecule type" value="Genomic_DNA"/>
</dbReference>
<comment type="caution">
    <text evidence="7">The sequence shown here is derived from an EMBL/GenBank/DDBJ whole genome shotgun (WGS) entry which is preliminary data.</text>
</comment>
<feature type="domain" description="Reductase C-terminal" evidence="6">
    <location>
        <begin position="324"/>
        <end position="393"/>
    </location>
</feature>
<dbReference type="InterPro" id="IPR036188">
    <property type="entry name" value="FAD/NAD-bd_sf"/>
</dbReference>
<dbReference type="Pfam" id="PF07992">
    <property type="entry name" value="Pyr_redox_2"/>
    <property type="match status" value="1"/>
</dbReference>
<dbReference type="GO" id="GO:0005737">
    <property type="term" value="C:cytoplasm"/>
    <property type="evidence" value="ECO:0007669"/>
    <property type="project" value="TreeGrafter"/>
</dbReference>
<proteinExistence type="predicted"/>
<dbReference type="PANTHER" id="PTHR43557">
    <property type="entry name" value="APOPTOSIS-INDUCING FACTOR 1"/>
    <property type="match status" value="1"/>
</dbReference>
<protein>
    <submittedName>
        <fullName evidence="7">Pyridine nucleotide-disulfide oxidoreductase</fullName>
    </submittedName>
</protein>
<dbReference type="Pfam" id="PF14759">
    <property type="entry name" value="Reductase_C"/>
    <property type="match status" value="1"/>
</dbReference>
<accession>A0A917P7N0</accession>
<evidence type="ECO:0000313" key="7">
    <source>
        <dbReference type="EMBL" id="GGJ65684.1"/>
    </source>
</evidence>
<dbReference type="GO" id="GO:0016651">
    <property type="term" value="F:oxidoreductase activity, acting on NAD(P)H"/>
    <property type="evidence" value="ECO:0007669"/>
    <property type="project" value="TreeGrafter"/>
</dbReference>
<sequence length="410" mass="44093">MVEKRDVVIVGGSVAATRAAEAVHRHAPHLSVTMVSDETHPPHERPPLSKVGLNEPLEIETLTYPTVETLRDGGVEIRLGTRAQSLDPARRLLGTTSGAIEYGAIVIATGCEPILPPQFADQPDVFILRRYDDAVALRHAVADPSRTVALVGAGFIGGEFAATLVKEGREVAIIDLAEKPLGRFGDNVADAYIALHRDAGVNLHLGSAVVGTATTDGRRHVRLDDGSQIPADVIVVGVGVRPSVDWLAESGLPLDNGIVCDETLRAIDGVFAAGDVVRWPNERFGASMRVEHWTNAAEQGRVAAINAVASILGEPLTVCANVPYFWSDQHGVRIQFAGHRYGDEQVLERHNEDGKLFVFQRGDAVTGVLAFERRQHFARLRAALRNELDLQQADSILGVVGEGSQVAVRS</sequence>
<dbReference type="SUPFAM" id="SSF55424">
    <property type="entry name" value="FAD/NAD-linked reductases, dimerisation (C-terminal) domain"/>
    <property type="match status" value="1"/>
</dbReference>
<evidence type="ECO:0000256" key="4">
    <source>
        <dbReference type="ARBA" id="ARBA00023002"/>
    </source>
</evidence>
<dbReference type="Gene3D" id="3.30.390.30">
    <property type="match status" value="1"/>
</dbReference>
<dbReference type="PRINTS" id="PR00368">
    <property type="entry name" value="FADPNR"/>
</dbReference>
<evidence type="ECO:0000259" key="5">
    <source>
        <dbReference type="Pfam" id="PF07992"/>
    </source>
</evidence>
<keyword evidence="4" id="KW-0560">Oxidoreductase</keyword>
<dbReference type="InterPro" id="IPR016156">
    <property type="entry name" value="FAD/NAD-linked_Rdtase_dimer_sf"/>
</dbReference>
<keyword evidence="2" id="KW-0285">Flavoprotein</keyword>
<dbReference type="RefSeq" id="WP_189317125.1">
    <property type="nucleotide sequence ID" value="NZ_BMQA01000087.1"/>
</dbReference>
<evidence type="ECO:0000259" key="6">
    <source>
        <dbReference type="Pfam" id="PF14759"/>
    </source>
</evidence>
<reference evidence="7" key="1">
    <citation type="journal article" date="2014" name="Int. J. Syst. Evol. Microbiol.">
        <title>Complete genome sequence of Corynebacterium casei LMG S-19264T (=DSM 44701T), isolated from a smear-ripened cheese.</title>
        <authorList>
            <consortium name="US DOE Joint Genome Institute (JGI-PGF)"/>
            <person name="Walter F."/>
            <person name="Albersmeier A."/>
            <person name="Kalinowski J."/>
            <person name="Ruckert C."/>
        </authorList>
    </citation>
    <scope>NUCLEOTIDE SEQUENCE</scope>
    <source>
        <strain evidence="7">JCM 3086</strain>
    </source>
</reference>
<evidence type="ECO:0000313" key="8">
    <source>
        <dbReference type="Proteomes" id="UP000657574"/>
    </source>
</evidence>
<feature type="domain" description="FAD/NAD(P)-binding" evidence="5">
    <location>
        <begin position="6"/>
        <end position="300"/>
    </location>
</feature>
<dbReference type="PRINTS" id="PR00411">
    <property type="entry name" value="PNDRDTASEI"/>
</dbReference>
<dbReference type="AlphaFoldDB" id="A0A917P7N0"/>
<reference evidence="7" key="2">
    <citation type="submission" date="2020-09" db="EMBL/GenBank/DDBJ databases">
        <authorList>
            <person name="Sun Q."/>
            <person name="Ohkuma M."/>
        </authorList>
    </citation>
    <scope>NUCLEOTIDE SEQUENCE</scope>
    <source>
        <strain evidence="7">JCM 3086</strain>
    </source>
</reference>
<keyword evidence="8" id="KW-1185">Reference proteome</keyword>
<comment type="cofactor">
    <cofactor evidence="1">
        <name>FAD</name>
        <dbReference type="ChEBI" id="CHEBI:57692"/>
    </cofactor>
</comment>
<dbReference type="Proteomes" id="UP000657574">
    <property type="component" value="Unassembled WGS sequence"/>
</dbReference>
<evidence type="ECO:0000256" key="1">
    <source>
        <dbReference type="ARBA" id="ARBA00001974"/>
    </source>
</evidence>